<comment type="similarity">
    <text evidence="5">Belongs to the creatininase superfamily.</text>
</comment>
<keyword evidence="3" id="KW-0378">Hydrolase</keyword>
<sequence length="252" mass="26260">MSRPFEELTWTEVAELDRARTVAILPIGAVEAHGPHLPLATDVVIAEAMARAAAGRLREAGHPALVLPALHYTSAGFASGFPGTISVSPSTVTALVADIAASLESQGFRTLALANAHLDPTHIASLNAARAAASHEGFALLHPDVTRRPWALRLTEEFRSGACHAGRYEGSIVMAARPDLVRRERARELPANPASLSVAIRDGIDSFEGAGGPQAYFGAPAEATADEGVETIATLGAILFDAVVEHLSGAPT</sequence>
<gene>
    <name evidence="6" type="ORF">WI372_04170</name>
</gene>
<dbReference type="Gene3D" id="3.40.50.10310">
    <property type="entry name" value="Creatininase"/>
    <property type="match status" value="1"/>
</dbReference>
<dbReference type="PANTHER" id="PTHR35005:SF1">
    <property type="entry name" value="2-AMINO-5-FORMYLAMINO-6-RIBOSYLAMINOPYRIMIDIN-4(3H)-ONE 5'-MONOPHOSPHATE DEFORMYLASE"/>
    <property type="match status" value="1"/>
</dbReference>
<dbReference type="EMBL" id="JBBHLI010000002">
    <property type="protein sequence ID" value="MEK9500161.1"/>
    <property type="molecule type" value="Genomic_DNA"/>
</dbReference>
<evidence type="ECO:0000256" key="3">
    <source>
        <dbReference type="ARBA" id="ARBA00022801"/>
    </source>
</evidence>
<accession>A0ABU9E5Y5</accession>
<protein>
    <submittedName>
        <fullName evidence="6">Creatininase family protein</fullName>
    </submittedName>
</protein>
<reference evidence="6 7" key="1">
    <citation type="submission" date="2024-02" db="EMBL/GenBank/DDBJ databases">
        <title>A novel Gemmatimonadota bacterium.</title>
        <authorList>
            <person name="Du Z.-J."/>
            <person name="Ye Y.-Q."/>
        </authorList>
    </citation>
    <scope>NUCLEOTIDE SEQUENCE [LARGE SCALE GENOMIC DNA]</scope>
    <source>
        <strain evidence="6 7">DH-20</strain>
    </source>
</reference>
<dbReference type="PANTHER" id="PTHR35005">
    <property type="entry name" value="3-DEHYDRO-SCYLLO-INOSOSE HYDROLASE"/>
    <property type="match status" value="1"/>
</dbReference>
<name>A0ABU9E5Y5_9BACT</name>
<keyword evidence="4" id="KW-0862">Zinc</keyword>
<evidence type="ECO:0000256" key="1">
    <source>
        <dbReference type="ARBA" id="ARBA00001947"/>
    </source>
</evidence>
<evidence type="ECO:0000313" key="6">
    <source>
        <dbReference type="EMBL" id="MEK9500161.1"/>
    </source>
</evidence>
<dbReference type="Pfam" id="PF02633">
    <property type="entry name" value="Creatininase"/>
    <property type="match status" value="1"/>
</dbReference>
<dbReference type="InterPro" id="IPR003785">
    <property type="entry name" value="Creatininase/forma_Hydrolase"/>
</dbReference>
<dbReference type="Proteomes" id="UP001484239">
    <property type="component" value="Unassembled WGS sequence"/>
</dbReference>
<comment type="caution">
    <text evidence="6">The sequence shown here is derived from an EMBL/GenBank/DDBJ whole genome shotgun (WGS) entry which is preliminary data.</text>
</comment>
<keyword evidence="2" id="KW-0479">Metal-binding</keyword>
<dbReference type="InterPro" id="IPR024087">
    <property type="entry name" value="Creatininase-like_sf"/>
</dbReference>
<dbReference type="SUPFAM" id="SSF102215">
    <property type="entry name" value="Creatininase"/>
    <property type="match status" value="1"/>
</dbReference>
<keyword evidence="7" id="KW-1185">Reference proteome</keyword>
<organism evidence="6 7">
    <name type="scientific">Gaopeijia maritima</name>
    <dbReference type="NCBI Taxonomy" id="3119007"/>
    <lineage>
        <taxon>Bacteria</taxon>
        <taxon>Pseudomonadati</taxon>
        <taxon>Gemmatimonadota</taxon>
        <taxon>Longimicrobiia</taxon>
        <taxon>Gaopeijiales</taxon>
        <taxon>Gaopeijiaceae</taxon>
        <taxon>Gaopeijia</taxon>
    </lineage>
</organism>
<evidence type="ECO:0000313" key="7">
    <source>
        <dbReference type="Proteomes" id="UP001484239"/>
    </source>
</evidence>
<dbReference type="RefSeq" id="WP_405275461.1">
    <property type="nucleotide sequence ID" value="NZ_CP144380.1"/>
</dbReference>
<evidence type="ECO:0000256" key="2">
    <source>
        <dbReference type="ARBA" id="ARBA00022723"/>
    </source>
</evidence>
<evidence type="ECO:0000256" key="5">
    <source>
        <dbReference type="ARBA" id="ARBA00024029"/>
    </source>
</evidence>
<proteinExistence type="inferred from homology"/>
<evidence type="ECO:0000256" key="4">
    <source>
        <dbReference type="ARBA" id="ARBA00022833"/>
    </source>
</evidence>
<comment type="cofactor">
    <cofactor evidence="1">
        <name>Zn(2+)</name>
        <dbReference type="ChEBI" id="CHEBI:29105"/>
    </cofactor>
</comment>